<name>A0A6J0IKN0_9PASS</name>
<evidence type="ECO:0000256" key="1">
    <source>
        <dbReference type="SAM" id="SignalP"/>
    </source>
</evidence>
<dbReference type="Proteomes" id="UP000504624">
    <property type="component" value="Unplaced"/>
</dbReference>
<reference evidence="3" key="1">
    <citation type="submission" date="2025-08" db="UniProtKB">
        <authorList>
            <consortium name="RefSeq"/>
        </authorList>
    </citation>
    <scope>IDENTIFICATION</scope>
</reference>
<dbReference type="AlphaFoldDB" id="A0A6J0IKN0"/>
<keyword evidence="1" id="KW-0732">Signal</keyword>
<dbReference type="OrthoDB" id="20872at2759"/>
<dbReference type="CTD" id="286"/>
<proteinExistence type="predicted"/>
<evidence type="ECO:0000313" key="2">
    <source>
        <dbReference type="Proteomes" id="UP000504624"/>
    </source>
</evidence>
<feature type="chain" id="PRO_5026725838" evidence="1">
    <location>
        <begin position="23"/>
        <end position="189"/>
    </location>
</feature>
<accession>A0A6J0IKN0</accession>
<sequence>MWALLAQLLIALVLLAFFLVSCQNVMHIVRGSVRFLLKHAHRELDKELGESPGLADDEEALSARVVRRRVLVKGNEVLHLPGEQVTEEQFTDDQGNIVTKKIIRKVVRQLGPGDMGDRQEQEELILEGSLREPQDLEAEDDHFMKYSFLHRDGLGAKEEVRVRVPKPEVSGGRMGAQIVKRASLKRGKQ</sequence>
<organism evidence="2 3">
    <name type="scientific">Lepidothrix coronata</name>
    <name type="common">blue-crowned manakin</name>
    <dbReference type="NCBI Taxonomy" id="321398"/>
    <lineage>
        <taxon>Eukaryota</taxon>
        <taxon>Metazoa</taxon>
        <taxon>Chordata</taxon>
        <taxon>Craniata</taxon>
        <taxon>Vertebrata</taxon>
        <taxon>Euteleostomi</taxon>
        <taxon>Archelosauria</taxon>
        <taxon>Archosauria</taxon>
        <taxon>Dinosauria</taxon>
        <taxon>Saurischia</taxon>
        <taxon>Theropoda</taxon>
        <taxon>Coelurosauria</taxon>
        <taxon>Aves</taxon>
        <taxon>Neognathae</taxon>
        <taxon>Neoaves</taxon>
        <taxon>Telluraves</taxon>
        <taxon>Australaves</taxon>
        <taxon>Passeriformes</taxon>
        <taxon>Pipridae</taxon>
        <taxon>Lepidothrix</taxon>
    </lineage>
</organism>
<dbReference type="RefSeq" id="XP_017687320.1">
    <property type="nucleotide sequence ID" value="XM_017831831.1"/>
</dbReference>
<protein>
    <submittedName>
        <fullName evidence="3">Ankyrin-1 isoform X15</fullName>
    </submittedName>
</protein>
<dbReference type="GeneID" id="108505627"/>
<gene>
    <name evidence="3" type="primary">ANK1</name>
</gene>
<keyword evidence="2" id="KW-1185">Reference proteome</keyword>
<evidence type="ECO:0000313" key="3">
    <source>
        <dbReference type="RefSeq" id="XP_017687320.1"/>
    </source>
</evidence>
<feature type="signal peptide" evidence="1">
    <location>
        <begin position="1"/>
        <end position="22"/>
    </location>
</feature>